<organism evidence="1 2">
    <name type="scientific">Rhizobium calliandrae</name>
    <dbReference type="NCBI Taxonomy" id="1312182"/>
    <lineage>
        <taxon>Bacteria</taxon>
        <taxon>Pseudomonadati</taxon>
        <taxon>Pseudomonadota</taxon>
        <taxon>Alphaproteobacteria</taxon>
        <taxon>Hyphomicrobiales</taxon>
        <taxon>Rhizobiaceae</taxon>
        <taxon>Rhizobium/Agrobacterium group</taxon>
        <taxon>Rhizobium</taxon>
    </lineage>
</organism>
<sequence length="86" mass="9272">MLAILKARASHLGGETAGRFLRAIGKPTLILTRDVVLALIREGVVDRAPTSKRDLLSAQAAFNRWSAESGRDLTQISRVLAMSVDA</sequence>
<evidence type="ECO:0000313" key="1">
    <source>
        <dbReference type="EMBL" id="MDL2409113.1"/>
    </source>
</evidence>
<name>A0ABT7KMF3_9HYPH</name>
<accession>A0ABT7KMF3</accession>
<protein>
    <submittedName>
        <fullName evidence="1">Uncharacterized protein</fullName>
    </submittedName>
</protein>
<keyword evidence="2" id="KW-1185">Reference proteome</keyword>
<dbReference type="EMBL" id="JARFYN010000044">
    <property type="protein sequence ID" value="MDL2409113.1"/>
    <property type="molecule type" value="Genomic_DNA"/>
</dbReference>
<evidence type="ECO:0000313" key="2">
    <source>
        <dbReference type="Proteomes" id="UP001172630"/>
    </source>
</evidence>
<reference evidence="1" key="1">
    <citation type="submission" date="2023-06" db="EMBL/GenBank/DDBJ databases">
        <title>Phylogenetic Diversity of Rhizobium strains.</title>
        <authorList>
            <person name="Moura F.T."/>
            <person name="Helene L.C.F."/>
            <person name="Hungria M."/>
        </authorList>
    </citation>
    <scope>NUCLEOTIDE SEQUENCE</scope>
    <source>
        <strain evidence="1">CCGE524</strain>
    </source>
</reference>
<dbReference type="RefSeq" id="WP_285882553.1">
    <property type="nucleotide sequence ID" value="NZ_JARFYN010000044.1"/>
</dbReference>
<gene>
    <name evidence="1" type="ORF">PY650_26450</name>
</gene>
<dbReference type="Proteomes" id="UP001172630">
    <property type="component" value="Unassembled WGS sequence"/>
</dbReference>
<proteinExistence type="predicted"/>
<comment type="caution">
    <text evidence="1">The sequence shown here is derived from an EMBL/GenBank/DDBJ whole genome shotgun (WGS) entry which is preliminary data.</text>
</comment>